<sequence>MAMTIEIEPTGAHIVVSVLIMTVALIWSVVKCIDFGKPEQADPVCASLPPAQHITL</sequence>
<dbReference type="Proteomes" id="UP000030663">
    <property type="component" value="Unassembled WGS sequence"/>
</dbReference>
<feature type="transmembrane region" description="Helical" evidence="1">
    <location>
        <begin position="12"/>
        <end position="30"/>
    </location>
</feature>
<name>X0BCD1_FUSOX</name>
<evidence type="ECO:0000256" key="1">
    <source>
        <dbReference type="SAM" id="Phobius"/>
    </source>
</evidence>
<keyword evidence="1" id="KW-0472">Membrane</keyword>
<accession>X0BCD1</accession>
<proteinExistence type="predicted"/>
<dbReference type="EMBL" id="JH658471">
    <property type="protein sequence ID" value="EXK79441.1"/>
    <property type="molecule type" value="Genomic_DNA"/>
</dbReference>
<evidence type="ECO:0000313" key="2">
    <source>
        <dbReference type="EMBL" id="EXK79441.1"/>
    </source>
</evidence>
<reference evidence="2 3" key="1">
    <citation type="submission" date="2011-11" db="EMBL/GenBank/DDBJ databases">
        <title>The Genome Sequence of Fusarium oxysporum PHW815.</title>
        <authorList>
            <consortium name="The Broad Institute Genome Sequencing Platform"/>
            <person name="Ma L.-J."/>
            <person name="Gale L.R."/>
            <person name="Schwartz D.C."/>
            <person name="Zhou S."/>
            <person name="Corby-Kistler H."/>
            <person name="Young S.K."/>
            <person name="Zeng Q."/>
            <person name="Gargeya S."/>
            <person name="Fitzgerald M."/>
            <person name="Haas B."/>
            <person name="Abouelleil A."/>
            <person name="Alvarado L."/>
            <person name="Arachchi H.M."/>
            <person name="Berlin A."/>
            <person name="Brown A."/>
            <person name="Chapman S.B."/>
            <person name="Chen Z."/>
            <person name="Dunbar C."/>
            <person name="Freedman E."/>
            <person name="Gearin G."/>
            <person name="Goldberg J."/>
            <person name="Griggs A."/>
            <person name="Gujja S."/>
            <person name="Heiman D."/>
            <person name="Howarth C."/>
            <person name="Larson L."/>
            <person name="Lui A."/>
            <person name="MacDonald P.J.P."/>
            <person name="Montmayeur A."/>
            <person name="Murphy C."/>
            <person name="Neiman D."/>
            <person name="Pearson M."/>
            <person name="Priest M."/>
            <person name="Roberts A."/>
            <person name="Saif S."/>
            <person name="Shea T."/>
            <person name="Shenoy N."/>
            <person name="Sisk P."/>
            <person name="Stolte C."/>
            <person name="Sykes S."/>
            <person name="Wortman J."/>
            <person name="Nusbaum C."/>
            <person name="Birren B."/>
        </authorList>
    </citation>
    <scope>NUCLEOTIDE SEQUENCE [LARGE SCALE GENOMIC DNA]</scope>
    <source>
        <strain evidence="2 3">54005</strain>
    </source>
</reference>
<dbReference type="AlphaFoldDB" id="X0BCD1"/>
<keyword evidence="1" id="KW-0812">Transmembrane</keyword>
<evidence type="ECO:0000313" key="3">
    <source>
        <dbReference type="Proteomes" id="UP000030663"/>
    </source>
</evidence>
<keyword evidence="3" id="KW-1185">Reference proteome</keyword>
<protein>
    <submittedName>
        <fullName evidence="2">Uncharacterized protein</fullName>
    </submittedName>
</protein>
<gene>
    <name evidence="2" type="ORF">FOQG_15958</name>
</gene>
<organism evidence="2 3">
    <name type="scientific">Fusarium oxysporum f. sp. raphani 54005</name>
    <dbReference type="NCBI Taxonomy" id="1089458"/>
    <lineage>
        <taxon>Eukaryota</taxon>
        <taxon>Fungi</taxon>
        <taxon>Dikarya</taxon>
        <taxon>Ascomycota</taxon>
        <taxon>Pezizomycotina</taxon>
        <taxon>Sordariomycetes</taxon>
        <taxon>Hypocreomycetidae</taxon>
        <taxon>Hypocreales</taxon>
        <taxon>Nectriaceae</taxon>
        <taxon>Fusarium</taxon>
        <taxon>Fusarium oxysporum species complex</taxon>
    </lineage>
</organism>
<dbReference type="HOGENOM" id="CLU_3014248_0_0_1"/>
<keyword evidence="1" id="KW-1133">Transmembrane helix</keyword>